<feature type="transmembrane region" description="Helical" evidence="1">
    <location>
        <begin position="91"/>
        <end position="111"/>
    </location>
</feature>
<geneLocation type="plasmid" evidence="2">
    <name>p1517_part_1</name>
</geneLocation>
<proteinExistence type="predicted"/>
<protein>
    <recommendedName>
        <fullName evidence="3">DUF4190 domain-containing protein</fullName>
    </recommendedName>
</protein>
<dbReference type="AlphaFoldDB" id="A0AAW6RER1"/>
<keyword evidence="1" id="KW-1133">Transmembrane helix</keyword>
<keyword evidence="2" id="KW-0614">Plasmid</keyword>
<reference evidence="2" key="1">
    <citation type="submission" date="2023-04" db="EMBL/GenBank/DDBJ databases">
        <title>Characterization and analysis of the complete genome of Gordonia rubripertincta 112, the degrader of aromatic and aliphatic compounds.</title>
        <authorList>
            <person name="Frantsuzova E."/>
            <person name="Bogun A."/>
            <person name="Delegan Y."/>
        </authorList>
    </citation>
    <scope>NUCLEOTIDE SEQUENCE</scope>
    <source>
        <strain evidence="2">112</strain>
        <plasmid evidence="2">p1517_part_1</plasmid>
    </source>
</reference>
<gene>
    <name evidence="2" type="ORF">QBL07_19520</name>
</gene>
<comment type="caution">
    <text evidence="2">The sequence shown here is derived from an EMBL/GenBank/DDBJ whole genome shotgun (WGS) entry which is preliminary data.</text>
</comment>
<dbReference type="RefSeq" id="WP_269554797.1">
    <property type="nucleotide sequence ID" value="NZ_CP178555.1"/>
</dbReference>
<organism evidence="2">
    <name type="scientific">Gordonia rubripertincta</name>
    <name type="common">Rhodococcus corallinus</name>
    <dbReference type="NCBI Taxonomy" id="36822"/>
    <lineage>
        <taxon>Bacteria</taxon>
        <taxon>Bacillati</taxon>
        <taxon>Actinomycetota</taxon>
        <taxon>Actinomycetes</taxon>
        <taxon>Mycobacteriales</taxon>
        <taxon>Gordoniaceae</taxon>
        <taxon>Gordonia</taxon>
    </lineage>
</organism>
<sequence length="113" mass="11428">MGIVHTAYGQVQLLATEAHLLATPASSVEYNAEGYDIPPQAPPGSEKFMTLVSWIGWGACLAAVAALLIAGGKFGFDRHQGTADSEAATKVAKTCVGCVIIAIAGGLVGALTA</sequence>
<evidence type="ECO:0000256" key="1">
    <source>
        <dbReference type="SAM" id="Phobius"/>
    </source>
</evidence>
<feature type="transmembrane region" description="Helical" evidence="1">
    <location>
        <begin position="48"/>
        <end position="70"/>
    </location>
</feature>
<keyword evidence="1" id="KW-0472">Membrane</keyword>
<evidence type="ECO:0008006" key="3">
    <source>
        <dbReference type="Google" id="ProtNLM"/>
    </source>
</evidence>
<evidence type="ECO:0000313" key="2">
    <source>
        <dbReference type="EMBL" id="MDG6783011.1"/>
    </source>
</evidence>
<dbReference type="EMBL" id="JARUXG010000015">
    <property type="protein sequence ID" value="MDG6783011.1"/>
    <property type="molecule type" value="Genomic_DNA"/>
</dbReference>
<keyword evidence="1" id="KW-0812">Transmembrane</keyword>
<accession>A0AAW6RER1</accession>
<name>A0AAW6RER1_GORRU</name>